<reference evidence="6 7" key="1">
    <citation type="submission" date="2019-04" db="EMBL/GenBank/DDBJ databases">
        <title>Pedobacter sp. AR-2-6 sp. nov., isolated from Arctic soil.</title>
        <authorList>
            <person name="Dahal R.H."/>
            <person name="Kim D.-U."/>
        </authorList>
    </citation>
    <scope>NUCLEOTIDE SEQUENCE [LARGE SCALE GENOMIC DNA]</scope>
    <source>
        <strain evidence="6 7">AR-2-6</strain>
    </source>
</reference>
<feature type="domain" description="Aminotransferase class I/classII large" evidence="5">
    <location>
        <begin position="32"/>
        <end position="369"/>
    </location>
</feature>
<evidence type="ECO:0000256" key="3">
    <source>
        <dbReference type="ARBA" id="ARBA00022679"/>
    </source>
</evidence>
<dbReference type="InterPro" id="IPR015422">
    <property type="entry name" value="PyrdxlP-dep_Trfase_small"/>
</dbReference>
<dbReference type="GO" id="GO:0008483">
    <property type="term" value="F:transaminase activity"/>
    <property type="evidence" value="ECO:0007669"/>
    <property type="project" value="UniProtKB-KW"/>
</dbReference>
<dbReference type="Gene3D" id="3.40.640.10">
    <property type="entry name" value="Type I PLP-dependent aspartate aminotransferase-like (Major domain)"/>
    <property type="match status" value="1"/>
</dbReference>
<dbReference type="InterPro" id="IPR050087">
    <property type="entry name" value="AON_synthase_class-II"/>
</dbReference>
<dbReference type="OrthoDB" id="9807157at2"/>
<organism evidence="6 7">
    <name type="scientific">Pedobacter cryotolerans</name>
    <dbReference type="NCBI Taxonomy" id="2571270"/>
    <lineage>
        <taxon>Bacteria</taxon>
        <taxon>Pseudomonadati</taxon>
        <taxon>Bacteroidota</taxon>
        <taxon>Sphingobacteriia</taxon>
        <taxon>Sphingobacteriales</taxon>
        <taxon>Sphingobacteriaceae</taxon>
        <taxon>Pedobacter</taxon>
    </lineage>
</organism>
<dbReference type="InterPro" id="IPR004839">
    <property type="entry name" value="Aminotransferase_I/II_large"/>
</dbReference>
<dbReference type="Proteomes" id="UP000310477">
    <property type="component" value="Unassembled WGS sequence"/>
</dbReference>
<dbReference type="PANTHER" id="PTHR13693:SF77">
    <property type="entry name" value="8-AMINO-7-OXONONANOATE SYNTHASE"/>
    <property type="match status" value="1"/>
</dbReference>
<keyword evidence="3 6" id="KW-0808">Transferase</keyword>
<dbReference type="InterPro" id="IPR015424">
    <property type="entry name" value="PyrdxlP-dep_Trfase"/>
</dbReference>
<dbReference type="AlphaFoldDB" id="A0A4U1BYT8"/>
<sequence>MNEAENFLESKLKERTANGLLRKLASTSLPFDFCSNDYLGFAKSDTLKNLIQHQSAKIAGLNNGSGGSRLLSGNHPYTEQTEQFIANFHHAQSGLIFNSGYDANVGLLSSIPQRGDTIITDELIHASLIDGARLSYAERFKFKHNDLIDLEHKLKNAKGIKYVVVESVYSMDGDLAPLIEISNLCEKFGANLIVDEAHATGIFGENGNGLVAQLELQNKVFARIVTFGKAMGTHGAIILGSETLRNYLVNFARSFIYTTAAPLHNIVAVNCAYQLLSNGDFHVQIQEKIKLYNQLITEINLPTVKSESAIQTILFLGNEKAKGAAQQLQKKGFDVKAILSPTVAEGKERLRICLHIYNTDQEIKNLVNELKSFQ</sequence>
<accession>A0A4U1BYT8</accession>
<dbReference type="GO" id="GO:0030170">
    <property type="term" value="F:pyridoxal phosphate binding"/>
    <property type="evidence" value="ECO:0007669"/>
    <property type="project" value="InterPro"/>
</dbReference>
<evidence type="ECO:0000313" key="7">
    <source>
        <dbReference type="Proteomes" id="UP000310477"/>
    </source>
</evidence>
<dbReference type="RefSeq" id="WP_136877657.1">
    <property type="nucleotide sequence ID" value="NZ_SWBO01000008.1"/>
</dbReference>
<comment type="caution">
    <text evidence="6">The sequence shown here is derived from an EMBL/GenBank/DDBJ whole genome shotgun (WGS) entry which is preliminary data.</text>
</comment>
<gene>
    <name evidence="6" type="ORF">FA045_13735</name>
</gene>
<keyword evidence="6" id="KW-0032">Aminotransferase</keyword>
<comment type="similarity">
    <text evidence="2">Belongs to the class-II pyridoxal-phosphate-dependent aminotransferase family. BioF subfamily.</text>
</comment>
<name>A0A4U1BYT8_9SPHI</name>
<keyword evidence="4" id="KW-0663">Pyridoxal phosphate</keyword>
<evidence type="ECO:0000313" key="6">
    <source>
        <dbReference type="EMBL" id="TKB98378.1"/>
    </source>
</evidence>
<dbReference type="EMBL" id="SWBO01000008">
    <property type="protein sequence ID" value="TKB98378.1"/>
    <property type="molecule type" value="Genomic_DNA"/>
</dbReference>
<dbReference type="GO" id="GO:0009102">
    <property type="term" value="P:biotin biosynthetic process"/>
    <property type="evidence" value="ECO:0007669"/>
    <property type="project" value="TreeGrafter"/>
</dbReference>
<dbReference type="SUPFAM" id="SSF53383">
    <property type="entry name" value="PLP-dependent transferases"/>
    <property type="match status" value="1"/>
</dbReference>
<comment type="cofactor">
    <cofactor evidence="1">
        <name>pyridoxal 5'-phosphate</name>
        <dbReference type="ChEBI" id="CHEBI:597326"/>
    </cofactor>
</comment>
<proteinExistence type="inferred from homology"/>
<evidence type="ECO:0000256" key="4">
    <source>
        <dbReference type="ARBA" id="ARBA00022898"/>
    </source>
</evidence>
<protein>
    <submittedName>
        <fullName evidence="6">Pyridoxal phosphate-dependent aminotransferase family protein</fullName>
    </submittedName>
</protein>
<dbReference type="PANTHER" id="PTHR13693">
    <property type="entry name" value="CLASS II AMINOTRANSFERASE/8-AMINO-7-OXONONANOATE SYNTHASE"/>
    <property type="match status" value="1"/>
</dbReference>
<dbReference type="InterPro" id="IPR015421">
    <property type="entry name" value="PyrdxlP-dep_Trfase_major"/>
</dbReference>
<dbReference type="Pfam" id="PF00155">
    <property type="entry name" value="Aminotran_1_2"/>
    <property type="match status" value="1"/>
</dbReference>
<evidence type="ECO:0000259" key="5">
    <source>
        <dbReference type="Pfam" id="PF00155"/>
    </source>
</evidence>
<keyword evidence="7" id="KW-1185">Reference proteome</keyword>
<dbReference type="Gene3D" id="3.90.1150.10">
    <property type="entry name" value="Aspartate Aminotransferase, domain 1"/>
    <property type="match status" value="1"/>
</dbReference>
<evidence type="ECO:0000256" key="1">
    <source>
        <dbReference type="ARBA" id="ARBA00001933"/>
    </source>
</evidence>
<evidence type="ECO:0000256" key="2">
    <source>
        <dbReference type="ARBA" id="ARBA00010008"/>
    </source>
</evidence>